<protein>
    <recommendedName>
        <fullName evidence="4">Prenyltransferase</fullName>
    </recommendedName>
</protein>
<feature type="transmembrane region" description="Helical" evidence="1">
    <location>
        <begin position="253"/>
        <end position="272"/>
    </location>
</feature>
<keyword evidence="1" id="KW-1133">Transmembrane helix</keyword>
<evidence type="ECO:0000256" key="1">
    <source>
        <dbReference type="SAM" id="Phobius"/>
    </source>
</evidence>
<feature type="transmembrane region" description="Helical" evidence="1">
    <location>
        <begin position="207"/>
        <end position="226"/>
    </location>
</feature>
<comment type="caution">
    <text evidence="2">The sequence shown here is derived from an EMBL/GenBank/DDBJ whole genome shotgun (WGS) entry which is preliminary data.</text>
</comment>
<gene>
    <name evidence="2" type="ORF">DIT97_08745</name>
</gene>
<reference evidence="2 3" key="1">
    <citation type="journal article" date="2018" name="Nat. Biotechnol.">
        <title>A standardized bacterial taxonomy based on genome phylogeny substantially revises the tree of life.</title>
        <authorList>
            <person name="Parks D.H."/>
            <person name="Chuvochina M."/>
            <person name="Waite D.W."/>
            <person name="Rinke C."/>
            <person name="Skarshewski A."/>
            <person name="Chaumeil P.A."/>
            <person name="Hugenholtz P."/>
        </authorList>
    </citation>
    <scope>NUCLEOTIDE SEQUENCE [LARGE SCALE GENOMIC DNA]</scope>
    <source>
        <strain evidence="2">UBA9375</strain>
    </source>
</reference>
<feature type="transmembrane region" description="Helical" evidence="1">
    <location>
        <begin position="183"/>
        <end position="201"/>
    </location>
</feature>
<evidence type="ECO:0000313" key="3">
    <source>
        <dbReference type="Proteomes" id="UP000263642"/>
    </source>
</evidence>
<evidence type="ECO:0000313" key="2">
    <source>
        <dbReference type="EMBL" id="HCO23129.1"/>
    </source>
</evidence>
<dbReference type="AlphaFoldDB" id="A0A3D3R303"/>
<keyword evidence="1" id="KW-0472">Membrane</keyword>
<feature type="transmembrane region" description="Helical" evidence="1">
    <location>
        <begin position="82"/>
        <end position="102"/>
    </location>
</feature>
<dbReference type="EMBL" id="DQAY01000053">
    <property type="protein sequence ID" value="HCO23129.1"/>
    <property type="molecule type" value="Genomic_DNA"/>
</dbReference>
<name>A0A3D3R303_9PLAN</name>
<organism evidence="2 3">
    <name type="scientific">Gimesia maris</name>
    <dbReference type="NCBI Taxonomy" id="122"/>
    <lineage>
        <taxon>Bacteria</taxon>
        <taxon>Pseudomonadati</taxon>
        <taxon>Planctomycetota</taxon>
        <taxon>Planctomycetia</taxon>
        <taxon>Planctomycetales</taxon>
        <taxon>Planctomycetaceae</taxon>
        <taxon>Gimesia</taxon>
    </lineage>
</organism>
<keyword evidence="1" id="KW-0812">Transmembrane</keyword>
<feature type="transmembrane region" description="Helical" evidence="1">
    <location>
        <begin position="123"/>
        <end position="146"/>
    </location>
</feature>
<feature type="transmembrane region" description="Helical" evidence="1">
    <location>
        <begin position="152"/>
        <end position="171"/>
    </location>
</feature>
<dbReference type="Proteomes" id="UP000263642">
    <property type="component" value="Unassembled WGS sequence"/>
</dbReference>
<proteinExistence type="predicted"/>
<evidence type="ECO:0008006" key="4">
    <source>
        <dbReference type="Google" id="ProtNLM"/>
    </source>
</evidence>
<accession>A0A3D3R303</accession>
<sequence length="323" mass="37789">MDQNNQKLFYYQMLSKFIHRSIEHVSAERFSYSGAVSHRFSQVCQFSGKILLLFNSLSLDAPFVAITWLWCFSALYSTKVDFQHYFILFSVTWLAYLGDRLLDSFRIPDVPDKTQRHRFTSEFFQPLLVCWVVQAFISTVCLFYFLTATEQIWGITLFIVLSIYFMSCFFLPRIGRGILPRELLVGMFFSVATHFFIWTQIYSWDYGFIWTFLCFLVLCTFNCLCISRWEYQSDKEAGEISFFTRHPDRINQVPYFLAGFLIFQLIICSCLIPMNPLPVFEVSMLSSSLILIILDQSSINDRLKPVLADCALLTPCIFMSFVV</sequence>
<feature type="transmembrane region" description="Helical" evidence="1">
    <location>
        <begin position="50"/>
        <end position="76"/>
    </location>
</feature>